<evidence type="ECO:0000256" key="1">
    <source>
        <dbReference type="ARBA" id="ARBA00010456"/>
    </source>
</evidence>
<evidence type="ECO:0000256" key="3">
    <source>
        <dbReference type="ARBA" id="ARBA00022679"/>
    </source>
</evidence>
<dbReference type="Pfam" id="PF01048">
    <property type="entry name" value="PNP_UDP_1"/>
    <property type="match status" value="1"/>
</dbReference>
<comment type="catalytic activity">
    <reaction evidence="5">
        <text>a purine 2'-deoxy-D-ribonucleoside + phosphate = a purine nucleobase + 2-deoxy-alpha-D-ribose 1-phosphate</text>
        <dbReference type="Rhea" id="RHEA:36431"/>
        <dbReference type="ChEBI" id="CHEBI:26386"/>
        <dbReference type="ChEBI" id="CHEBI:43474"/>
        <dbReference type="ChEBI" id="CHEBI:57259"/>
        <dbReference type="ChEBI" id="CHEBI:142361"/>
        <dbReference type="EC" id="2.4.2.1"/>
    </reaction>
</comment>
<evidence type="ECO:0000256" key="4">
    <source>
        <dbReference type="ARBA" id="ARBA00048447"/>
    </source>
</evidence>
<dbReference type="GO" id="GO:0004850">
    <property type="term" value="F:uridine phosphorylase activity"/>
    <property type="evidence" value="ECO:0007669"/>
    <property type="project" value="UniProtKB-EC"/>
</dbReference>
<dbReference type="InterPro" id="IPR004402">
    <property type="entry name" value="DeoD-type"/>
</dbReference>
<comment type="catalytic activity">
    <reaction evidence="4">
        <text>uridine + phosphate = alpha-D-ribose 1-phosphate + uracil</text>
        <dbReference type="Rhea" id="RHEA:24388"/>
        <dbReference type="ChEBI" id="CHEBI:16704"/>
        <dbReference type="ChEBI" id="CHEBI:17568"/>
        <dbReference type="ChEBI" id="CHEBI:43474"/>
        <dbReference type="ChEBI" id="CHEBI:57720"/>
        <dbReference type="EC" id="2.4.2.3"/>
    </reaction>
</comment>
<dbReference type="PANTHER" id="PTHR43691:SF11">
    <property type="entry name" value="FI09636P-RELATED"/>
    <property type="match status" value="1"/>
</dbReference>
<keyword evidence="3 5" id="KW-0808">Transferase</keyword>
<keyword evidence="8" id="KW-1185">Reference proteome</keyword>
<feature type="binding site" description="in other chain" evidence="5">
    <location>
        <position position="30"/>
    </location>
    <ligand>
        <name>phosphate</name>
        <dbReference type="ChEBI" id="CHEBI:43474"/>
        <note>ligand shared between dimeric partners</note>
    </ligand>
</feature>
<dbReference type="EC" id="2.4.2.1" evidence="5"/>
<feature type="active site" description="Proton donor" evidence="5">
    <location>
        <position position="210"/>
    </location>
</feature>
<comment type="function">
    <text evidence="5">Catalyzes the reversible phosphorolytic breakdown of the N-glycosidic bond in the beta-(deoxy)ribonucleoside molecules, with the formation of the corresponding free purine bases and pentose-1-phosphate.</text>
</comment>
<dbReference type="SUPFAM" id="SSF53167">
    <property type="entry name" value="Purine and uridine phosphorylases"/>
    <property type="match status" value="1"/>
</dbReference>
<reference evidence="7 8" key="1">
    <citation type="submission" date="2019-08" db="EMBL/GenBank/DDBJ databases">
        <title>In-depth cultivation of the pig gut microbiome towards novel bacterial diversity and tailored functional studies.</title>
        <authorList>
            <person name="Wylensek D."/>
            <person name="Hitch T.C.A."/>
            <person name="Clavel T."/>
        </authorList>
    </citation>
    <scope>NUCLEOTIDE SEQUENCE [LARGE SCALE GENOMIC DNA]</scope>
    <source>
        <strain evidence="7 8">Oil+RF-744-WCA-WT-13</strain>
    </source>
</reference>
<dbReference type="EMBL" id="VUMV01000002">
    <property type="protein sequence ID" value="MST81343.1"/>
    <property type="molecule type" value="Genomic_DNA"/>
</dbReference>
<dbReference type="PROSITE" id="PS01232">
    <property type="entry name" value="PNP_UDP_1"/>
    <property type="match status" value="1"/>
</dbReference>
<protein>
    <recommendedName>
        <fullName evidence="5">Purine nucleoside phosphorylase DeoD-type</fullName>
        <shortName evidence="5">PNP</shortName>
        <ecNumber evidence="5">2.4.2.1</ecNumber>
    </recommendedName>
</protein>
<organism evidence="7 8">
    <name type="scientific">Bilifractor porci</name>
    <dbReference type="NCBI Taxonomy" id="2606636"/>
    <lineage>
        <taxon>Bacteria</taxon>
        <taxon>Bacillati</taxon>
        <taxon>Bacillota</taxon>
        <taxon>Clostridia</taxon>
        <taxon>Lachnospirales</taxon>
        <taxon>Lachnospiraceae</taxon>
        <taxon>Bilifractor</taxon>
    </lineage>
</organism>
<accession>A0A7X2P7X9</accession>
<evidence type="ECO:0000256" key="2">
    <source>
        <dbReference type="ARBA" id="ARBA00022676"/>
    </source>
</evidence>
<evidence type="ECO:0000313" key="7">
    <source>
        <dbReference type="EMBL" id="MST81343.1"/>
    </source>
</evidence>
<dbReference type="InterPro" id="IPR000845">
    <property type="entry name" value="Nucleoside_phosphorylase_d"/>
</dbReference>
<dbReference type="CDD" id="cd09006">
    <property type="entry name" value="PNP_EcPNPI-like"/>
    <property type="match status" value="1"/>
</dbReference>
<dbReference type="InterPro" id="IPR035994">
    <property type="entry name" value="Nucleoside_phosphorylase_sf"/>
</dbReference>
<feature type="domain" description="Nucleoside phosphorylase" evidence="6">
    <location>
        <begin position="20"/>
        <end position="238"/>
    </location>
</feature>
<evidence type="ECO:0000259" key="6">
    <source>
        <dbReference type="Pfam" id="PF01048"/>
    </source>
</evidence>
<dbReference type="NCBIfam" id="NF004489">
    <property type="entry name" value="PRK05819.1"/>
    <property type="match status" value="1"/>
</dbReference>
<dbReference type="GO" id="GO:0042278">
    <property type="term" value="P:purine nucleoside metabolic process"/>
    <property type="evidence" value="ECO:0007669"/>
    <property type="project" value="UniProtKB-UniRule"/>
</dbReference>
<feature type="binding site" description="in other chain" evidence="5">
    <location>
        <begin position="209"/>
        <end position="210"/>
    </location>
    <ligand>
        <name>a purine D-ribonucleoside</name>
        <dbReference type="ChEBI" id="CHEBI:142355"/>
        <note>ligand shared between dimeric partners</note>
    </ligand>
</feature>
<sequence length="243" mass="26382">MGTPSPSACMEIKDGTHVAKVVLMPGDPLRAKYVAETYLEHPVVFNDVRNMLGFTGTYEGKEVSVMGSGMGIPSIGLYSHELFHFFGVEGIIRIGSAGGVGEKVNVRDVVLAMSATTNSAYPSRYGLPGQLAPTADWEMLRTAADIADEMGVKTAVGSVYSSDYFYYPDPEVSEKERKAGLLAVEMETAGLYTEAMYAGKKALSILQVSDHLFKPDHLTPDEIRTSFHEMMEIALKTAVRIQG</sequence>
<dbReference type="NCBIfam" id="TIGR00107">
    <property type="entry name" value="deoD"/>
    <property type="match status" value="1"/>
</dbReference>
<dbReference type="HAMAP" id="MF_01627">
    <property type="entry name" value="Pur_nucleosid_phosp"/>
    <property type="match status" value="1"/>
</dbReference>
<dbReference type="Gene3D" id="3.40.50.1580">
    <property type="entry name" value="Nucleoside phosphorylase domain"/>
    <property type="match status" value="1"/>
</dbReference>
<feature type="binding site" evidence="5">
    <location>
        <position position="49"/>
    </location>
    <ligand>
        <name>phosphate</name>
        <dbReference type="ChEBI" id="CHEBI:43474"/>
        <note>ligand shared between dimeric partners</note>
    </ligand>
</feature>
<keyword evidence="2 5" id="KW-0328">Glycosyltransferase</keyword>
<dbReference type="AlphaFoldDB" id="A0A7X2P7X9"/>
<proteinExistence type="inferred from homology"/>
<dbReference type="RefSeq" id="WP_154457160.1">
    <property type="nucleotide sequence ID" value="NZ_VUMV01000002.1"/>
</dbReference>
<dbReference type="Proteomes" id="UP000466864">
    <property type="component" value="Unassembled WGS sequence"/>
</dbReference>
<name>A0A7X2P7X9_9FIRM</name>
<comment type="similarity">
    <text evidence="1 5">Belongs to the PNP/UDP phosphorylase family.</text>
</comment>
<comment type="subunit">
    <text evidence="5">Homohexamer; trimer of homodimers.</text>
</comment>
<gene>
    <name evidence="5 7" type="primary">deoD</name>
    <name evidence="7" type="ORF">FYJ60_03300</name>
</gene>
<feature type="binding site" description="in other chain" evidence="5">
    <location>
        <begin position="93"/>
        <end position="96"/>
    </location>
    <ligand>
        <name>phosphate</name>
        <dbReference type="ChEBI" id="CHEBI:43474"/>
        <note>ligand shared between dimeric partners</note>
    </ligand>
</feature>
<dbReference type="PANTHER" id="PTHR43691">
    <property type="entry name" value="URIDINE PHOSPHORYLASE"/>
    <property type="match status" value="1"/>
</dbReference>
<evidence type="ECO:0000313" key="8">
    <source>
        <dbReference type="Proteomes" id="UP000466864"/>
    </source>
</evidence>
<comment type="caution">
    <text evidence="5">Lacks conserved residue(s) required for the propagation of feature annotation.</text>
</comment>
<comment type="caution">
    <text evidence="7">The sequence shown here is derived from an EMBL/GenBank/DDBJ whole genome shotgun (WGS) entry which is preliminary data.</text>
</comment>
<comment type="catalytic activity">
    <reaction evidence="5">
        <text>a purine D-ribonucleoside + phosphate = a purine nucleobase + alpha-D-ribose 1-phosphate</text>
        <dbReference type="Rhea" id="RHEA:19805"/>
        <dbReference type="ChEBI" id="CHEBI:26386"/>
        <dbReference type="ChEBI" id="CHEBI:43474"/>
        <dbReference type="ChEBI" id="CHEBI:57720"/>
        <dbReference type="ChEBI" id="CHEBI:142355"/>
        <dbReference type="EC" id="2.4.2.1"/>
    </reaction>
</comment>
<dbReference type="GO" id="GO:0005829">
    <property type="term" value="C:cytosol"/>
    <property type="evidence" value="ECO:0007669"/>
    <property type="project" value="TreeGrafter"/>
</dbReference>
<dbReference type="InterPro" id="IPR018016">
    <property type="entry name" value="Nucleoside_phosphorylase_CS"/>
</dbReference>
<dbReference type="GO" id="GO:0004731">
    <property type="term" value="F:purine-nucleoside phosphorylase activity"/>
    <property type="evidence" value="ECO:0007669"/>
    <property type="project" value="UniProtKB-UniRule"/>
</dbReference>
<feature type="binding site" description="in other chain" evidence="5">
    <location>
        <begin position="185"/>
        <end position="187"/>
    </location>
    <ligand>
        <name>a purine D-ribonucleoside</name>
        <dbReference type="ChEBI" id="CHEBI:142355"/>
        <note>ligand shared between dimeric partners</note>
    </ligand>
</feature>
<dbReference type="GO" id="GO:0006218">
    <property type="term" value="P:uridine catabolic process"/>
    <property type="evidence" value="ECO:0007669"/>
    <property type="project" value="TreeGrafter"/>
</dbReference>
<evidence type="ECO:0000256" key="5">
    <source>
        <dbReference type="HAMAP-Rule" id="MF_01627"/>
    </source>
</evidence>
<feature type="binding site" description="in other chain" evidence="5">
    <location>
        <position position="26"/>
    </location>
    <ligand>
        <name>phosphate</name>
        <dbReference type="ChEBI" id="CHEBI:43474"/>
        <note>ligand shared between dimeric partners</note>
    </ligand>
</feature>